<accession>A0A7Y9S7N1</accession>
<name>A0A7Y9S7N1_9MICC</name>
<organism evidence="1 2">
    <name type="scientific">Psychromicrobium silvestre</name>
    <dbReference type="NCBI Taxonomy" id="1645614"/>
    <lineage>
        <taxon>Bacteria</taxon>
        <taxon>Bacillati</taxon>
        <taxon>Actinomycetota</taxon>
        <taxon>Actinomycetes</taxon>
        <taxon>Micrococcales</taxon>
        <taxon>Micrococcaceae</taxon>
        <taxon>Psychromicrobium</taxon>
    </lineage>
</organism>
<dbReference type="Proteomes" id="UP000521748">
    <property type="component" value="Unassembled WGS sequence"/>
</dbReference>
<gene>
    <name evidence="1" type="ORF">FHU41_002389</name>
</gene>
<sequence>MSGNGLGGAFGSLDVIFNPARAYQLEEESRQLTLPATVDSPDKGGHGIEIDLDAGVAVIHRPE</sequence>
<dbReference type="AlphaFoldDB" id="A0A7Y9S7N1"/>
<reference evidence="1 2" key="1">
    <citation type="submission" date="2020-07" db="EMBL/GenBank/DDBJ databases">
        <title>Sequencing the genomes of 1000 actinobacteria strains.</title>
        <authorList>
            <person name="Klenk H.-P."/>
        </authorList>
    </citation>
    <scope>NUCLEOTIDE SEQUENCE [LARGE SCALE GENOMIC DNA]</scope>
    <source>
        <strain evidence="1 2">DSM 102047</strain>
    </source>
</reference>
<keyword evidence="2" id="KW-1185">Reference proteome</keyword>
<comment type="caution">
    <text evidence="1">The sequence shown here is derived from an EMBL/GenBank/DDBJ whole genome shotgun (WGS) entry which is preliminary data.</text>
</comment>
<dbReference type="EMBL" id="JACBYQ010000002">
    <property type="protein sequence ID" value="NYE96139.1"/>
    <property type="molecule type" value="Genomic_DNA"/>
</dbReference>
<protein>
    <submittedName>
        <fullName evidence="1">Uncharacterized protein</fullName>
    </submittedName>
</protein>
<proteinExistence type="predicted"/>
<evidence type="ECO:0000313" key="1">
    <source>
        <dbReference type="EMBL" id="NYE96139.1"/>
    </source>
</evidence>
<dbReference type="RefSeq" id="WP_179389838.1">
    <property type="nucleotide sequence ID" value="NZ_JACBYQ010000002.1"/>
</dbReference>
<evidence type="ECO:0000313" key="2">
    <source>
        <dbReference type="Proteomes" id="UP000521748"/>
    </source>
</evidence>